<keyword evidence="1 6" id="KW-0963">Cytoplasm</keyword>
<dbReference type="PANTHER" id="PTHR31760">
    <property type="entry name" value="S-ADENOSYL-L-METHIONINE-DEPENDENT METHYLTRANSFERASES SUPERFAMILY PROTEIN"/>
    <property type="match status" value="1"/>
</dbReference>
<comment type="subcellular location">
    <subcellularLocation>
        <location evidence="6">Cytoplasm</location>
    </subcellularLocation>
</comment>
<evidence type="ECO:0000256" key="2">
    <source>
        <dbReference type="ARBA" id="ARBA00022552"/>
    </source>
</evidence>
<dbReference type="PIRSF" id="PIRSF003078">
    <property type="entry name" value="GidB"/>
    <property type="match status" value="1"/>
</dbReference>
<evidence type="ECO:0000256" key="5">
    <source>
        <dbReference type="ARBA" id="ARBA00022691"/>
    </source>
</evidence>
<dbReference type="RefSeq" id="WP_213985271.1">
    <property type="nucleotide sequence ID" value="NZ_JAFMNX010000003.1"/>
</dbReference>
<reference evidence="7 8" key="1">
    <citation type="submission" date="2021-03" db="EMBL/GenBank/DDBJ databases">
        <title>Tianweitania aestuarii sp. nov., isolated from a tidal flat.</title>
        <authorList>
            <person name="Park S."/>
            <person name="Yoon J.-H."/>
        </authorList>
    </citation>
    <scope>NUCLEOTIDE SEQUENCE [LARGE SCALE GENOMIC DNA]</scope>
    <source>
        <strain evidence="7 8">BSSL-BM11</strain>
    </source>
</reference>
<proteinExistence type="inferred from homology"/>
<dbReference type="Proteomes" id="UP001297272">
    <property type="component" value="Unassembled WGS sequence"/>
</dbReference>
<feature type="binding site" evidence="6">
    <location>
        <position position="145"/>
    </location>
    <ligand>
        <name>S-adenosyl-L-methionine</name>
        <dbReference type="ChEBI" id="CHEBI:59789"/>
    </ligand>
</feature>
<feature type="binding site" evidence="6">
    <location>
        <begin position="127"/>
        <end position="128"/>
    </location>
    <ligand>
        <name>S-adenosyl-L-methionine</name>
        <dbReference type="ChEBI" id="CHEBI:59789"/>
    </ligand>
</feature>
<dbReference type="PANTHER" id="PTHR31760:SF0">
    <property type="entry name" value="S-ADENOSYL-L-METHIONINE-DEPENDENT METHYLTRANSFERASES SUPERFAMILY PROTEIN"/>
    <property type="match status" value="1"/>
</dbReference>
<dbReference type="EC" id="2.1.1.170" evidence="6"/>
<evidence type="ECO:0000256" key="6">
    <source>
        <dbReference type="HAMAP-Rule" id="MF_00074"/>
    </source>
</evidence>
<keyword evidence="4 6" id="KW-0808">Transferase</keyword>
<name>A0ABS5S130_9HYPH</name>
<comment type="function">
    <text evidence="6">Specifically methylates the N7 position of guanine in position 527 of 16S rRNA.</text>
</comment>
<dbReference type="GO" id="GO:0032259">
    <property type="term" value="P:methylation"/>
    <property type="evidence" value="ECO:0007669"/>
    <property type="project" value="UniProtKB-KW"/>
</dbReference>
<evidence type="ECO:0000256" key="1">
    <source>
        <dbReference type="ARBA" id="ARBA00022490"/>
    </source>
</evidence>
<evidence type="ECO:0000256" key="4">
    <source>
        <dbReference type="ARBA" id="ARBA00022679"/>
    </source>
</evidence>
<dbReference type="Gene3D" id="3.40.50.150">
    <property type="entry name" value="Vaccinia Virus protein VP39"/>
    <property type="match status" value="1"/>
</dbReference>
<dbReference type="InterPro" id="IPR029063">
    <property type="entry name" value="SAM-dependent_MTases_sf"/>
</dbReference>
<keyword evidence="5 6" id="KW-0949">S-adenosyl-L-methionine</keyword>
<comment type="caution">
    <text evidence="6">Lacks conserved residue(s) required for the propagation of feature annotation.</text>
</comment>
<evidence type="ECO:0000256" key="3">
    <source>
        <dbReference type="ARBA" id="ARBA00022603"/>
    </source>
</evidence>
<dbReference type="Pfam" id="PF02527">
    <property type="entry name" value="GidB"/>
    <property type="match status" value="1"/>
</dbReference>
<gene>
    <name evidence="6 7" type="primary">rsmG</name>
    <name evidence="7" type="ORF">JYU29_13165</name>
</gene>
<comment type="caution">
    <text evidence="7">The sequence shown here is derived from an EMBL/GenBank/DDBJ whole genome shotgun (WGS) entry which is preliminary data.</text>
</comment>
<dbReference type="SUPFAM" id="SSF53335">
    <property type="entry name" value="S-adenosyl-L-methionine-dependent methyltransferases"/>
    <property type="match status" value="1"/>
</dbReference>
<dbReference type="HAMAP" id="MF_00074">
    <property type="entry name" value="16SrRNA_methyltr_G"/>
    <property type="match status" value="1"/>
</dbReference>
<feature type="binding site" evidence="6">
    <location>
        <position position="80"/>
    </location>
    <ligand>
        <name>S-adenosyl-L-methionine</name>
        <dbReference type="ChEBI" id="CHEBI:59789"/>
    </ligand>
</feature>
<keyword evidence="8" id="KW-1185">Reference proteome</keyword>
<evidence type="ECO:0000313" key="8">
    <source>
        <dbReference type="Proteomes" id="UP001297272"/>
    </source>
</evidence>
<evidence type="ECO:0000313" key="7">
    <source>
        <dbReference type="EMBL" id="MBS9721632.1"/>
    </source>
</evidence>
<organism evidence="7 8">
    <name type="scientific">Tianweitania aestuarii</name>
    <dbReference type="NCBI Taxonomy" id="2814886"/>
    <lineage>
        <taxon>Bacteria</taxon>
        <taxon>Pseudomonadati</taxon>
        <taxon>Pseudomonadota</taxon>
        <taxon>Alphaproteobacteria</taxon>
        <taxon>Hyphomicrobiales</taxon>
        <taxon>Phyllobacteriaceae</taxon>
        <taxon>Tianweitania</taxon>
    </lineage>
</organism>
<comment type="catalytic activity">
    <reaction evidence="6">
        <text>guanosine(527) in 16S rRNA + S-adenosyl-L-methionine = N(7)-methylguanosine(527) in 16S rRNA + S-adenosyl-L-homocysteine</text>
        <dbReference type="Rhea" id="RHEA:42732"/>
        <dbReference type="Rhea" id="RHEA-COMP:10209"/>
        <dbReference type="Rhea" id="RHEA-COMP:10210"/>
        <dbReference type="ChEBI" id="CHEBI:57856"/>
        <dbReference type="ChEBI" id="CHEBI:59789"/>
        <dbReference type="ChEBI" id="CHEBI:74269"/>
        <dbReference type="ChEBI" id="CHEBI:74480"/>
        <dbReference type="EC" id="2.1.1.170"/>
    </reaction>
</comment>
<dbReference type="InterPro" id="IPR003682">
    <property type="entry name" value="rRNA_ssu_MeTfrase_G"/>
</dbReference>
<accession>A0ABS5S130</accession>
<protein>
    <recommendedName>
        <fullName evidence="6">Ribosomal RNA small subunit methyltransferase G</fullName>
        <ecNumber evidence="6">2.1.1.170</ecNumber>
    </recommendedName>
    <alternativeName>
        <fullName evidence="6">16S rRNA 7-methylguanosine methyltransferase</fullName>
        <shortName evidence="6">16S rRNA m7G methyltransferase</shortName>
    </alternativeName>
</protein>
<keyword evidence="3 6" id="KW-0489">Methyltransferase</keyword>
<comment type="similarity">
    <text evidence="6">Belongs to the methyltransferase superfamily. RNA methyltransferase RsmG family.</text>
</comment>
<dbReference type="NCBIfam" id="TIGR00138">
    <property type="entry name" value="rsmG_gidB"/>
    <property type="match status" value="1"/>
</dbReference>
<dbReference type="EMBL" id="JAFMNX010000003">
    <property type="protein sequence ID" value="MBS9721632.1"/>
    <property type="molecule type" value="Genomic_DNA"/>
</dbReference>
<keyword evidence="2 6" id="KW-0698">rRNA processing</keyword>
<feature type="binding site" evidence="6">
    <location>
        <position position="75"/>
    </location>
    <ligand>
        <name>S-adenosyl-L-methionine</name>
        <dbReference type="ChEBI" id="CHEBI:59789"/>
    </ligand>
</feature>
<dbReference type="GO" id="GO:0008168">
    <property type="term" value="F:methyltransferase activity"/>
    <property type="evidence" value="ECO:0007669"/>
    <property type="project" value="UniProtKB-KW"/>
</dbReference>
<sequence length="212" mass="23486">MTPSEKIESLQAIAPDVSRETAEKMIRLEAFFLKWAKTINLVSPATLNVAWHRHFLDSAQIWRWRGSTKSWIDLGSGSGFPALVIAVLETKSGSKVTLVESNVKKSAYLRQAIAALDLNAEVLTIRVEELDASLLSAPETTITARAFAPLDRMLDWTNGFGSPSSRALLHKGRGFQDELADARRLWAFDLLEHASLVDSDSVILDITAVRRL</sequence>